<feature type="region of interest" description="Disordered" evidence="2">
    <location>
        <begin position="230"/>
        <end position="253"/>
    </location>
</feature>
<reference evidence="4 5" key="1">
    <citation type="submission" date="2012-06" db="EMBL/GenBank/DDBJ databases">
        <title>Finished chromosome of genome of Cylindrospermum stagnale PCC 7417.</title>
        <authorList>
            <consortium name="US DOE Joint Genome Institute"/>
            <person name="Gugger M."/>
            <person name="Coursin T."/>
            <person name="Rippka R."/>
            <person name="Tandeau De Marsac N."/>
            <person name="Huntemann M."/>
            <person name="Wei C.-L."/>
            <person name="Han J."/>
            <person name="Detter J.C."/>
            <person name="Han C."/>
            <person name="Tapia R."/>
            <person name="Chen A."/>
            <person name="Kyrpides N."/>
            <person name="Mavromatis K."/>
            <person name="Markowitz V."/>
            <person name="Szeto E."/>
            <person name="Ivanova N."/>
            <person name="Pagani I."/>
            <person name="Pati A."/>
            <person name="Goodwin L."/>
            <person name="Nordberg H.P."/>
            <person name="Cantor M.N."/>
            <person name="Hua S.X."/>
            <person name="Woyke T."/>
            <person name="Kerfeld C.A."/>
        </authorList>
    </citation>
    <scope>NUCLEOTIDE SEQUENCE [LARGE SCALE GENOMIC DNA]</scope>
    <source>
        <strain evidence="4 5">PCC 7417</strain>
    </source>
</reference>
<dbReference type="Proteomes" id="UP000010475">
    <property type="component" value="Chromosome"/>
</dbReference>
<keyword evidence="3" id="KW-0472">Membrane</keyword>
<keyword evidence="3" id="KW-0812">Transmembrane</keyword>
<gene>
    <name evidence="4" type="ORF">Cylst_4908</name>
</gene>
<feature type="compositionally biased region" description="Polar residues" evidence="2">
    <location>
        <begin position="230"/>
        <end position="247"/>
    </location>
</feature>
<dbReference type="OrthoDB" id="483348at2"/>
<name>K9X2U3_9NOST</name>
<feature type="region of interest" description="Disordered" evidence="2">
    <location>
        <begin position="273"/>
        <end position="295"/>
    </location>
</feature>
<protein>
    <recommendedName>
        <fullName evidence="6">SPOR domain-containing protein</fullName>
    </recommendedName>
</protein>
<feature type="region of interest" description="Disordered" evidence="2">
    <location>
        <begin position="1"/>
        <end position="20"/>
    </location>
</feature>
<feature type="compositionally biased region" description="Polar residues" evidence="2">
    <location>
        <begin position="284"/>
        <end position="295"/>
    </location>
</feature>
<dbReference type="KEGG" id="csg:Cylst_4908"/>
<evidence type="ECO:0000256" key="2">
    <source>
        <dbReference type="SAM" id="MobiDB-lite"/>
    </source>
</evidence>
<accession>K9X2U3</accession>
<feature type="transmembrane region" description="Helical" evidence="3">
    <location>
        <begin position="189"/>
        <end position="213"/>
    </location>
</feature>
<keyword evidence="3" id="KW-1133">Transmembrane helix</keyword>
<evidence type="ECO:0000256" key="3">
    <source>
        <dbReference type="SAM" id="Phobius"/>
    </source>
</evidence>
<evidence type="ECO:0000313" key="4">
    <source>
        <dbReference type="EMBL" id="AFZ26960.1"/>
    </source>
</evidence>
<keyword evidence="5" id="KW-1185">Reference proteome</keyword>
<dbReference type="eggNOG" id="ENOG502Z9EX">
    <property type="taxonomic scope" value="Bacteria"/>
</dbReference>
<dbReference type="EMBL" id="CP003642">
    <property type="protein sequence ID" value="AFZ26960.1"/>
    <property type="molecule type" value="Genomic_DNA"/>
</dbReference>
<feature type="region of interest" description="Disordered" evidence="2">
    <location>
        <begin position="44"/>
        <end position="66"/>
    </location>
</feature>
<organism evidence="4 5">
    <name type="scientific">Cylindrospermum stagnale PCC 7417</name>
    <dbReference type="NCBI Taxonomy" id="56107"/>
    <lineage>
        <taxon>Bacteria</taxon>
        <taxon>Bacillati</taxon>
        <taxon>Cyanobacteriota</taxon>
        <taxon>Cyanophyceae</taxon>
        <taxon>Nostocales</taxon>
        <taxon>Nostocaceae</taxon>
        <taxon>Cylindrospermum</taxon>
    </lineage>
</organism>
<evidence type="ECO:0000313" key="5">
    <source>
        <dbReference type="Proteomes" id="UP000010475"/>
    </source>
</evidence>
<dbReference type="RefSeq" id="WP_015210197.1">
    <property type="nucleotide sequence ID" value="NC_019757.1"/>
</dbReference>
<keyword evidence="1" id="KW-0175">Coiled coil</keyword>
<dbReference type="AlphaFoldDB" id="K9X2U3"/>
<feature type="region of interest" description="Disordered" evidence="2">
    <location>
        <begin position="105"/>
        <end position="134"/>
    </location>
</feature>
<feature type="compositionally biased region" description="Polar residues" evidence="2">
    <location>
        <begin position="51"/>
        <end position="66"/>
    </location>
</feature>
<dbReference type="STRING" id="56107.Cylst_4908"/>
<evidence type="ECO:0008006" key="6">
    <source>
        <dbReference type="Google" id="ProtNLM"/>
    </source>
</evidence>
<dbReference type="PATRIC" id="fig|56107.3.peg.5391"/>
<proteinExistence type="predicted"/>
<feature type="coiled-coil region" evidence="1">
    <location>
        <begin position="398"/>
        <end position="425"/>
    </location>
</feature>
<dbReference type="HOGENOM" id="CLU_044703_0_0_3"/>
<evidence type="ECO:0000256" key="1">
    <source>
        <dbReference type="SAM" id="Coils"/>
    </source>
</evidence>
<feature type="compositionally biased region" description="Polar residues" evidence="2">
    <location>
        <begin position="1"/>
        <end position="16"/>
    </location>
</feature>
<feature type="compositionally biased region" description="Pro residues" evidence="2">
    <location>
        <begin position="120"/>
        <end position="129"/>
    </location>
</feature>
<sequence length="427" mass="46059">MSQNPLIDSGTQSSKTPGLKPALGAALASLEVQLDQELTRYRRTRSRFRTANQSRGDSYINSQPQQLTDMSFTAGKILSPVAENQTPAASLDNSALAINKTEKLDHLPVPSLDASTKTQTPPPPPPPRPKSSSSIVPAVVKTPEKENLLQPDNAPNQPDDYLESSEALLRSLTEEQPETKKPSNTSDSLLSPLGIGSILLLLVASLTLGYVVFNPKNLPQLKLANFFSNSSSPTQDNTEGVTSNPQPIDQPELTSIPKYPNLAAKEFPEVRDPSDVVGLKPKIQPTSRATPKSLTVPQPINQTAVQPLLPLNPTTVQPLPPLNQTTVQPLPPLNPVPNATAESLGTPTANPPQVNSEIKPAGDGFYHIVIDNQGDRALAAARQVVPDAYLSRNQKYIYLAAMKTKAEVEQRLQQLQAKGVKARIQQP</sequence>